<comment type="caution">
    <text evidence="2">The sequence shown here is derived from an EMBL/GenBank/DDBJ whole genome shotgun (WGS) entry which is preliminary data.</text>
</comment>
<proteinExistence type="predicted"/>
<evidence type="ECO:0000256" key="1">
    <source>
        <dbReference type="SAM" id="MobiDB-lite"/>
    </source>
</evidence>
<dbReference type="AlphaFoldDB" id="A0A7X0RQ69"/>
<dbReference type="Proteomes" id="UP000547209">
    <property type="component" value="Unassembled WGS sequence"/>
</dbReference>
<dbReference type="RefSeq" id="WP_185141691.1">
    <property type="nucleotide sequence ID" value="NZ_JACJVP010000007.1"/>
</dbReference>
<keyword evidence="3" id="KW-1185">Reference proteome</keyword>
<sequence length="67" mass="7546">MIRHMRSSLGGHFAGTGIYEDPEDQEEMQWKRDKAHVRLPSDSLDAESLSALSGPVIAYNIFQKEAQ</sequence>
<evidence type="ECO:0000313" key="3">
    <source>
        <dbReference type="Proteomes" id="UP000547209"/>
    </source>
</evidence>
<reference evidence="2 3" key="1">
    <citation type="submission" date="2020-08" db="EMBL/GenBank/DDBJ databases">
        <title>Cohnella phylogeny.</title>
        <authorList>
            <person name="Dunlap C."/>
        </authorList>
    </citation>
    <scope>NUCLEOTIDE SEQUENCE [LARGE SCALE GENOMIC DNA]</scope>
    <source>
        <strain evidence="2 3">DSM 28246</strain>
    </source>
</reference>
<gene>
    <name evidence="2" type="ORF">H7C19_06065</name>
</gene>
<evidence type="ECO:0000313" key="2">
    <source>
        <dbReference type="EMBL" id="MBB6670249.1"/>
    </source>
</evidence>
<organism evidence="2 3">
    <name type="scientific">Cohnella nanjingensis</name>
    <dbReference type="NCBI Taxonomy" id="1387779"/>
    <lineage>
        <taxon>Bacteria</taxon>
        <taxon>Bacillati</taxon>
        <taxon>Bacillota</taxon>
        <taxon>Bacilli</taxon>
        <taxon>Bacillales</taxon>
        <taxon>Paenibacillaceae</taxon>
        <taxon>Cohnella</taxon>
    </lineage>
</organism>
<name>A0A7X0RQ69_9BACL</name>
<protein>
    <submittedName>
        <fullName evidence="2">Uncharacterized protein</fullName>
    </submittedName>
</protein>
<feature type="region of interest" description="Disordered" evidence="1">
    <location>
        <begin position="1"/>
        <end position="27"/>
    </location>
</feature>
<accession>A0A7X0RQ69</accession>
<dbReference type="EMBL" id="JACJVP010000007">
    <property type="protein sequence ID" value="MBB6670249.1"/>
    <property type="molecule type" value="Genomic_DNA"/>
</dbReference>